<reference evidence="2 3" key="1">
    <citation type="journal article" date="2018" name="Front. Microbiol.">
        <title>Description and Comparative Genomics of Macrococcus caseolyticus subsp. hominis subsp. nov., Macrococcus goetzii sp. nov., Macrococcus epidermidis sp. nov., and Macrococcus bohemicus sp. nov., Novel Macrococci From Human Clinical Material With Virulence Potential and Suspected Uptake of Foreign DNA by Natural Transformation.</title>
        <authorList>
            <person name="Maslanova I."/>
            <person name="Wertheimer Z."/>
            <person name="Sedlacek I."/>
            <person name="Svec P."/>
            <person name="Indrakova A."/>
            <person name="Kovarovic V."/>
            <person name="Schumann P."/>
            <person name="Sproer C."/>
            <person name="Kralova S."/>
            <person name="Sedo O."/>
            <person name="Kristofova L."/>
            <person name="Vrbovska V."/>
            <person name="Fuzik T."/>
            <person name="Petras P."/>
            <person name="Zdrahal Z."/>
            <person name="Ruzickova V."/>
            <person name="Doskar J."/>
            <person name="Pantucek R."/>
        </authorList>
    </citation>
    <scope>NUCLEOTIDE SEQUENCE [LARGE SCALE GENOMIC DNA]</scope>
    <source>
        <strain evidence="2 3">03/115</strain>
    </source>
</reference>
<evidence type="ECO:0000313" key="3">
    <source>
        <dbReference type="Proteomes" id="UP000249579"/>
    </source>
</evidence>
<dbReference type="EMBL" id="PZJG01000002">
    <property type="protein sequence ID" value="RAK49574.1"/>
    <property type="molecule type" value="Genomic_DNA"/>
</dbReference>
<dbReference type="AlphaFoldDB" id="A0A328A6U4"/>
<dbReference type="OrthoDB" id="2418400at2"/>
<keyword evidence="1" id="KW-0472">Membrane</keyword>
<keyword evidence="1" id="KW-0812">Transmembrane</keyword>
<proteinExistence type="predicted"/>
<comment type="caution">
    <text evidence="2">The sequence shown here is derived from an EMBL/GenBank/DDBJ whole genome shotgun (WGS) entry which is preliminary data.</text>
</comment>
<gene>
    <name evidence="2" type="ORF">BHX94_03945</name>
</gene>
<evidence type="ECO:0000313" key="2">
    <source>
        <dbReference type="EMBL" id="RAK49574.1"/>
    </source>
</evidence>
<dbReference type="RefSeq" id="WP_111745101.1">
    <property type="nucleotide sequence ID" value="NZ_DALZDE010000007.1"/>
</dbReference>
<sequence>MKSKTHIYVIIMMLALVAINLYLSYYYIVGPGRGEVSWMGFVSLFAALMLIGLTYKYYQSQKKINMDDFNSHIKSDDDRIIK</sequence>
<evidence type="ECO:0000256" key="1">
    <source>
        <dbReference type="SAM" id="Phobius"/>
    </source>
</evidence>
<protein>
    <submittedName>
        <fullName evidence="2">Uncharacterized protein</fullName>
    </submittedName>
</protein>
<name>A0A328A6U4_9STAP</name>
<accession>A0A328A6U4</accession>
<feature type="transmembrane region" description="Helical" evidence="1">
    <location>
        <begin position="40"/>
        <end position="58"/>
    </location>
</feature>
<dbReference type="Proteomes" id="UP000249579">
    <property type="component" value="Unassembled WGS sequence"/>
</dbReference>
<feature type="transmembrane region" description="Helical" evidence="1">
    <location>
        <begin position="7"/>
        <end position="28"/>
    </location>
</feature>
<keyword evidence="1" id="KW-1133">Transmembrane helix</keyword>
<organism evidence="2 3">
    <name type="scientific">Macrococcoides bohemicum</name>
    <dbReference type="NCBI Taxonomy" id="1903056"/>
    <lineage>
        <taxon>Bacteria</taxon>
        <taxon>Bacillati</taxon>
        <taxon>Bacillota</taxon>
        <taxon>Bacilli</taxon>
        <taxon>Bacillales</taxon>
        <taxon>Staphylococcaceae</taxon>
        <taxon>Macrococcoides</taxon>
    </lineage>
</organism>